<dbReference type="SUPFAM" id="SSF101904">
    <property type="entry name" value="GyrA/ParC C-terminal domain-like"/>
    <property type="match status" value="1"/>
</dbReference>
<dbReference type="NCBIfam" id="NF004044">
    <property type="entry name" value="PRK05561.1"/>
    <property type="match status" value="1"/>
</dbReference>
<dbReference type="InterPro" id="IPR050220">
    <property type="entry name" value="Type_II_DNA_Topoisomerases"/>
</dbReference>
<dbReference type="NCBIfam" id="NF004043">
    <property type="entry name" value="PRK05560.1"/>
    <property type="match status" value="1"/>
</dbReference>
<dbReference type="GO" id="GO:0005694">
    <property type="term" value="C:chromosome"/>
    <property type="evidence" value="ECO:0007669"/>
    <property type="project" value="InterPro"/>
</dbReference>
<dbReference type="InterPro" id="IPR013760">
    <property type="entry name" value="Topo_IIA-like_dom_sf"/>
</dbReference>
<feature type="region of interest" description="Disordered" evidence="11">
    <location>
        <begin position="815"/>
        <end position="863"/>
    </location>
</feature>
<dbReference type="GO" id="GO:0005737">
    <property type="term" value="C:cytoplasm"/>
    <property type="evidence" value="ECO:0007669"/>
    <property type="project" value="UniProtKB-SubCell"/>
</dbReference>
<comment type="catalytic activity">
    <reaction evidence="1 9 10">
        <text>ATP-dependent breakage, passage and rejoining of double-stranded DNA.</text>
        <dbReference type="EC" id="5.6.2.2"/>
    </reaction>
</comment>
<comment type="caution">
    <text evidence="13">The sequence shown here is derived from an EMBL/GenBank/DDBJ whole genome shotgun (WGS) entry which is preliminary data.</text>
</comment>
<dbReference type="FunFam" id="3.30.1360.40:FF:000002">
    <property type="entry name" value="DNA gyrase subunit A"/>
    <property type="match status" value="1"/>
</dbReference>
<evidence type="ECO:0000313" key="14">
    <source>
        <dbReference type="Proteomes" id="UP001225933"/>
    </source>
</evidence>
<dbReference type="SUPFAM" id="SSF56719">
    <property type="entry name" value="Type II DNA topoisomerase"/>
    <property type="match status" value="1"/>
</dbReference>
<dbReference type="NCBIfam" id="TIGR01063">
    <property type="entry name" value="gyrA"/>
    <property type="match status" value="1"/>
</dbReference>
<evidence type="ECO:0000256" key="8">
    <source>
        <dbReference type="ARBA" id="ARBA00063644"/>
    </source>
</evidence>
<dbReference type="InterPro" id="IPR013758">
    <property type="entry name" value="Topo_IIA_A/C_ab"/>
</dbReference>
<evidence type="ECO:0000256" key="11">
    <source>
        <dbReference type="SAM" id="MobiDB-lite"/>
    </source>
</evidence>
<evidence type="ECO:0000256" key="4">
    <source>
        <dbReference type="ARBA" id="ARBA00022840"/>
    </source>
</evidence>
<dbReference type="GO" id="GO:0006265">
    <property type="term" value="P:DNA topological change"/>
    <property type="evidence" value="ECO:0007669"/>
    <property type="project" value="UniProtKB-UniRule"/>
</dbReference>
<comment type="similarity">
    <text evidence="2 9">Belongs to the type II topoisomerase GyrA/ParC subunit family.</text>
</comment>
<keyword evidence="6 9" id="KW-0238">DNA-binding</keyword>
<feature type="compositionally biased region" description="Acidic residues" evidence="11">
    <location>
        <begin position="817"/>
        <end position="828"/>
    </location>
</feature>
<dbReference type="Pfam" id="PF03989">
    <property type="entry name" value="DNA_gyraseA_C"/>
    <property type="match status" value="6"/>
</dbReference>
<dbReference type="RefSeq" id="WP_214589842.1">
    <property type="nucleotide sequence ID" value="NZ_JAUHGV010000009.1"/>
</dbReference>
<dbReference type="Gene3D" id="1.10.268.10">
    <property type="entry name" value="Topoisomerase, domain 3"/>
    <property type="match status" value="1"/>
</dbReference>
<sequence length="863" mass="96887">MQKEGERLIPINIVDEMKSSYIDYSMSVIVSRALPDVRDGLKPVHRRVLYGMYGLGVFSNRKYLKSARIVGDVLGKYHPHGDSSVYDAMVRMAQDWSLRYPQVDGQGNFGSMDGDPPAAMRYTEARLKKISDEVLSDLDKETVDFQNNFDDSLQEPTVLPSKIPNLLVNGTSGIAVGMATNMAPHNLSEAVDAICAYIDNREISIDELMQHIIAPDFPTGGIIYGYDGVRDAFHTGRGRVVLRAKVAFEEIGNRNAIIVNEVPYQVNKAEMIARTAELVKEEKIPGIYEIRDESDRRGLRIVYELKNDAIPNVVLNLLYKYTALQTSFSVNNIALVHGRPEQLNLKDIIHHFVEHRHEVIVRRTQFELRKAKERAHILEGFMKVIGSQDSLDKAISIIRHSANPQAAKEGLIEAFELSEIQAQAILDLRLARLTGMELDKIRDEYDAIMKEIADLEDILANEPRRFQIIKDELIEVKEKYGDERRTEIDYSGGEMSIEDIIPNESVVLTISHAGYIKRTSLSEYKIQSRGGVGNKAATTRDADFLEYIVSATNHQYMLFFTEKGRCYWLRVFEIPEGSKTAKGRAVQNLINIEPDDKIKAYIRTNNLKDSEYVNQMSVVMVTKNGTIKKTSLEAYSRPRVNGVNAIEIRDNDQLLGAYLTNGTSQIMIATKNGKCIRFPEEKVREVGRGSIGVRGIAMEEDDEAIGMIVVNDVEKETVLVVSEKGYGKRTAVEDYRITNRGGKGVITLNITEKTGNLIAIQNVTDEDGLMIINKSGVAIRMGMDEMRVMGRNTQGVRLINLKKNDEIAAIAKVEMDKDVEDDSEENEEGAVGSLFDNQENNTETPQTENENPAEGNENSESEE</sequence>
<dbReference type="PANTHER" id="PTHR43493">
    <property type="entry name" value="DNA GYRASE/TOPOISOMERASE SUBUNIT A"/>
    <property type="match status" value="1"/>
</dbReference>
<dbReference type="GO" id="GO:0009330">
    <property type="term" value="C:DNA topoisomerase type II (double strand cut, ATP-hydrolyzing) complex"/>
    <property type="evidence" value="ECO:0007669"/>
    <property type="project" value="TreeGrafter"/>
</dbReference>
<keyword evidence="7 9" id="KW-0413">Isomerase</keyword>
<evidence type="ECO:0000256" key="9">
    <source>
        <dbReference type="HAMAP-Rule" id="MF_01897"/>
    </source>
</evidence>
<dbReference type="InterPro" id="IPR013757">
    <property type="entry name" value="Topo_IIA_A_a_sf"/>
</dbReference>
<dbReference type="FunFam" id="1.10.268.10:FF:000001">
    <property type="entry name" value="DNA gyrase subunit A"/>
    <property type="match status" value="1"/>
</dbReference>
<evidence type="ECO:0000313" key="13">
    <source>
        <dbReference type="EMBL" id="MDN4012668.1"/>
    </source>
</evidence>
<feature type="domain" description="Topo IIA-type catalytic" evidence="12">
    <location>
        <begin position="34"/>
        <end position="500"/>
    </location>
</feature>
<dbReference type="GO" id="GO:0034335">
    <property type="term" value="F:DNA negative supercoiling activity"/>
    <property type="evidence" value="ECO:0007669"/>
    <property type="project" value="UniProtKB-ARBA"/>
</dbReference>
<comment type="function">
    <text evidence="9">A type II topoisomerase that negatively supercoils closed circular double-stranded (ds) DNA in an ATP-dependent manner to modulate DNA topology and maintain chromosomes in an underwound state. Negative supercoiling favors strand separation, and DNA replication, transcription, recombination and repair, all of which involve strand separation. Also able to catalyze the interconversion of other topological isomers of dsDNA rings, including catenanes and knotted rings. Type II topoisomerases break and join 2 DNA strands simultaneously in an ATP-dependent manner.</text>
</comment>
<feature type="compositionally biased region" description="Low complexity" evidence="11">
    <location>
        <begin position="837"/>
        <end position="852"/>
    </location>
</feature>
<dbReference type="Gene3D" id="2.120.10.90">
    <property type="entry name" value="DNA gyrase/topoisomerase IV, subunit A, C-terminal"/>
    <property type="match status" value="1"/>
</dbReference>
<evidence type="ECO:0000256" key="2">
    <source>
        <dbReference type="ARBA" id="ARBA00008263"/>
    </source>
</evidence>
<keyword evidence="3 9" id="KW-0547">Nucleotide-binding</keyword>
<keyword evidence="5 9" id="KW-0799">Topoisomerase</keyword>
<keyword evidence="4 9" id="KW-0067">ATP-binding</keyword>
<comment type="caution">
    <text evidence="9">Lacks conserved residue(s) required for the propagation of feature annotation.</text>
</comment>
<dbReference type="PANTHER" id="PTHR43493:SF5">
    <property type="entry name" value="DNA GYRASE SUBUNIT A, CHLOROPLASTIC_MITOCHONDRIAL"/>
    <property type="match status" value="1"/>
</dbReference>
<dbReference type="CDD" id="cd00187">
    <property type="entry name" value="TOP4c"/>
    <property type="match status" value="1"/>
</dbReference>
<evidence type="ECO:0000256" key="3">
    <source>
        <dbReference type="ARBA" id="ARBA00022741"/>
    </source>
</evidence>
<feature type="active site" description="O-(5'-phospho-DNA)-tyrosine intermediate" evidence="9 10">
    <location>
        <position position="122"/>
    </location>
</feature>
<dbReference type="InterPro" id="IPR002205">
    <property type="entry name" value="Topo_IIA_dom_A"/>
</dbReference>
<evidence type="ECO:0000256" key="10">
    <source>
        <dbReference type="PROSITE-ProRule" id="PRU01384"/>
    </source>
</evidence>
<dbReference type="FunFam" id="2.120.10.90:FF:000005">
    <property type="entry name" value="DNA topoisomerase 4 subunit A"/>
    <property type="match status" value="1"/>
</dbReference>
<dbReference type="Proteomes" id="UP001225933">
    <property type="component" value="Unassembled WGS sequence"/>
</dbReference>
<evidence type="ECO:0000256" key="1">
    <source>
        <dbReference type="ARBA" id="ARBA00000185"/>
    </source>
</evidence>
<keyword evidence="9" id="KW-0963">Cytoplasm</keyword>
<dbReference type="GO" id="GO:0003677">
    <property type="term" value="F:DNA binding"/>
    <property type="evidence" value="ECO:0007669"/>
    <property type="project" value="UniProtKB-UniRule"/>
</dbReference>
<name>A0AAJ1R6W7_9FLAO</name>
<dbReference type="InterPro" id="IPR035516">
    <property type="entry name" value="Gyrase/topoIV_suA_C"/>
</dbReference>
<reference evidence="13" key="1">
    <citation type="submission" date="2023-06" db="EMBL/GenBank/DDBJ databases">
        <title>Two Chryseobacterium gambrini strains from China.</title>
        <authorList>
            <person name="Zeng J."/>
            <person name="Wu Y."/>
        </authorList>
    </citation>
    <scope>NUCLEOTIDE SEQUENCE</scope>
    <source>
        <strain evidence="13">SQ219</strain>
    </source>
</reference>
<evidence type="ECO:0000256" key="7">
    <source>
        <dbReference type="ARBA" id="ARBA00023235"/>
    </source>
</evidence>
<dbReference type="EMBL" id="JAUHGV010000009">
    <property type="protein sequence ID" value="MDN4012668.1"/>
    <property type="molecule type" value="Genomic_DNA"/>
</dbReference>
<dbReference type="PROSITE" id="PS52040">
    <property type="entry name" value="TOPO_IIA"/>
    <property type="match status" value="1"/>
</dbReference>
<gene>
    <name evidence="9 13" type="primary">gyrA</name>
    <name evidence="13" type="ORF">QX233_09370</name>
</gene>
<comment type="subunit">
    <text evidence="9">Heterotetramer, composed of two GyrA and two GyrB chains. In the heterotetramer, GyrA contains the active site tyrosine that forms a transient covalent intermediate with DNA, while GyrB binds cofactors and catalyzes ATP hydrolysis.</text>
</comment>
<dbReference type="SMART" id="SM00434">
    <property type="entry name" value="TOP4c"/>
    <property type="match status" value="1"/>
</dbReference>
<dbReference type="HAMAP" id="MF_01897">
    <property type="entry name" value="GyrA"/>
    <property type="match status" value="1"/>
</dbReference>
<dbReference type="Gene3D" id="3.30.1360.40">
    <property type="match status" value="1"/>
</dbReference>
<evidence type="ECO:0000259" key="12">
    <source>
        <dbReference type="PROSITE" id="PS52040"/>
    </source>
</evidence>
<comment type="subunit">
    <text evidence="8">Heterotetramer composed of ParC and ParE.</text>
</comment>
<dbReference type="Gene3D" id="3.90.199.10">
    <property type="entry name" value="Topoisomerase II, domain 5"/>
    <property type="match status" value="1"/>
</dbReference>
<dbReference type="InterPro" id="IPR006691">
    <property type="entry name" value="GyrA/parC_rep"/>
</dbReference>
<dbReference type="EC" id="5.6.2.2" evidence="9"/>
<proteinExistence type="inferred from homology"/>
<comment type="miscellaneous">
    <text evidence="9">Few gyrases are as efficient as E.coli at forming negative supercoils. Not all organisms have 2 type II topoisomerases; in organisms with a single type II topoisomerase this enzyme also has to decatenate newly replicated chromosomes.</text>
</comment>
<dbReference type="FunFam" id="3.90.199.10:FF:000001">
    <property type="entry name" value="DNA gyrase subunit A"/>
    <property type="match status" value="1"/>
</dbReference>
<accession>A0AAJ1R6W7</accession>
<dbReference type="InterPro" id="IPR005743">
    <property type="entry name" value="GyrA"/>
</dbReference>
<dbReference type="GO" id="GO:0005524">
    <property type="term" value="F:ATP binding"/>
    <property type="evidence" value="ECO:0007669"/>
    <property type="project" value="UniProtKB-UniRule"/>
</dbReference>
<protein>
    <recommendedName>
        <fullName evidence="9">DNA gyrase subunit A</fullName>
        <ecNumber evidence="9">5.6.2.2</ecNumber>
    </recommendedName>
</protein>
<evidence type="ECO:0000256" key="5">
    <source>
        <dbReference type="ARBA" id="ARBA00023029"/>
    </source>
</evidence>
<dbReference type="AlphaFoldDB" id="A0AAJ1R6W7"/>
<evidence type="ECO:0000256" key="6">
    <source>
        <dbReference type="ARBA" id="ARBA00023125"/>
    </source>
</evidence>
<comment type="subcellular location">
    <subcellularLocation>
        <location evidence="9">Cytoplasm</location>
    </subcellularLocation>
</comment>
<organism evidence="13 14">
    <name type="scientific">Chryseobacterium gambrini</name>
    <dbReference type="NCBI Taxonomy" id="373672"/>
    <lineage>
        <taxon>Bacteria</taxon>
        <taxon>Pseudomonadati</taxon>
        <taxon>Bacteroidota</taxon>
        <taxon>Flavobacteriia</taxon>
        <taxon>Flavobacteriales</taxon>
        <taxon>Weeksellaceae</taxon>
        <taxon>Chryseobacterium group</taxon>
        <taxon>Chryseobacterium</taxon>
    </lineage>
</organism>
<dbReference type="GO" id="GO:0006261">
    <property type="term" value="P:DNA-templated DNA replication"/>
    <property type="evidence" value="ECO:0007669"/>
    <property type="project" value="UniProtKB-UniRule"/>
</dbReference>
<dbReference type="Pfam" id="PF00521">
    <property type="entry name" value="DNA_topoisoIV"/>
    <property type="match status" value="1"/>
</dbReference>